<name>A0ABW6RUP8_9NOCA</name>
<evidence type="ECO:0000313" key="6">
    <source>
        <dbReference type="Proteomes" id="UP001601992"/>
    </source>
</evidence>
<evidence type="ECO:0000256" key="4">
    <source>
        <dbReference type="ARBA" id="ARBA00023186"/>
    </source>
</evidence>
<evidence type="ECO:0000256" key="2">
    <source>
        <dbReference type="ARBA" id="ARBA00006411"/>
    </source>
</evidence>
<comment type="subcellular location">
    <subcellularLocation>
        <location evidence="1">Cytoplasm</location>
    </subcellularLocation>
</comment>
<accession>A0ABW6RUP8</accession>
<evidence type="ECO:0000313" key="5">
    <source>
        <dbReference type="EMBL" id="MFF3566691.1"/>
    </source>
</evidence>
<dbReference type="RefSeq" id="WP_040818576.1">
    <property type="nucleotide sequence ID" value="NZ_JBIAQY010000001.1"/>
</dbReference>
<dbReference type="Pfam" id="PF14011">
    <property type="entry name" value="ESX-1_EspG"/>
    <property type="match status" value="1"/>
</dbReference>
<dbReference type="InterPro" id="IPR025734">
    <property type="entry name" value="EspG"/>
</dbReference>
<evidence type="ECO:0000256" key="1">
    <source>
        <dbReference type="ARBA" id="ARBA00004496"/>
    </source>
</evidence>
<keyword evidence="3" id="KW-0963">Cytoplasm</keyword>
<reference evidence="5 6" key="1">
    <citation type="submission" date="2024-10" db="EMBL/GenBank/DDBJ databases">
        <title>The Natural Products Discovery Center: Release of the First 8490 Sequenced Strains for Exploring Actinobacteria Biosynthetic Diversity.</title>
        <authorList>
            <person name="Kalkreuter E."/>
            <person name="Kautsar S.A."/>
            <person name="Yang D."/>
            <person name="Bader C.D."/>
            <person name="Teijaro C.N."/>
            <person name="Fluegel L."/>
            <person name="Davis C.M."/>
            <person name="Simpson J.R."/>
            <person name="Lauterbach L."/>
            <person name="Steele A.D."/>
            <person name="Gui C."/>
            <person name="Meng S."/>
            <person name="Li G."/>
            <person name="Viehrig K."/>
            <person name="Ye F."/>
            <person name="Su P."/>
            <person name="Kiefer A.F."/>
            <person name="Nichols A."/>
            <person name="Cepeda A.J."/>
            <person name="Yan W."/>
            <person name="Fan B."/>
            <person name="Jiang Y."/>
            <person name="Adhikari A."/>
            <person name="Zheng C.-J."/>
            <person name="Schuster L."/>
            <person name="Cowan T.M."/>
            <person name="Smanski M.J."/>
            <person name="Chevrette M.G."/>
            <person name="De Carvalho L.P.S."/>
            <person name="Shen B."/>
        </authorList>
    </citation>
    <scope>NUCLEOTIDE SEQUENCE [LARGE SCALE GENOMIC DNA]</scope>
    <source>
        <strain evidence="5 6">NPDC002593</strain>
    </source>
</reference>
<comment type="similarity">
    <text evidence="2">Belongs to the EspG family.</text>
</comment>
<keyword evidence="4" id="KW-0143">Chaperone</keyword>
<gene>
    <name evidence="5" type="ORF">ACFYXQ_02800</name>
</gene>
<sequence length="275" mass="29372">MTTLTNDGLFAVAERLGVQTLPLVLAVAPHHDSYADWQAAQQEAVAGLTDDGVFDSYGEVSSDLAQAFFVLAQPERELVARIYRVPPNRAGDETAAPADVVRVCLARRGEDHAIAVRTGDDFELQTFWSDGSGASLARPLFGALGACAPAQIPDFNVPSQDLGERLSEASTAIEYADACYALGVPDREATILGLAFESCYAYAEIVAYTHEDGIATRTPGAVAVYDTGRGRIIAIPALAPDQQSWSTVTPGTDHRIAQAISALIQLLPGERWLRL</sequence>
<proteinExistence type="inferred from homology"/>
<keyword evidence="6" id="KW-1185">Reference proteome</keyword>
<organism evidence="5 6">
    <name type="scientific">Nocardia jiangxiensis</name>
    <dbReference type="NCBI Taxonomy" id="282685"/>
    <lineage>
        <taxon>Bacteria</taxon>
        <taxon>Bacillati</taxon>
        <taxon>Actinomycetota</taxon>
        <taxon>Actinomycetes</taxon>
        <taxon>Mycobacteriales</taxon>
        <taxon>Nocardiaceae</taxon>
        <taxon>Nocardia</taxon>
    </lineage>
</organism>
<comment type="caution">
    <text evidence="5">The sequence shown here is derived from an EMBL/GenBank/DDBJ whole genome shotgun (WGS) entry which is preliminary data.</text>
</comment>
<dbReference type="Proteomes" id="UP001601992">
    <property type="component" value="Unassembled WGS sequence"/>
</dbReference>
<evidence type="ECO:0000256" key="3">
    <source>
        <dbReference type="ARBA" id="ARBA00022490"/>
    </source>
</evidence>
<dbReference type="EMBL" id="JBIAQY010000001">
    <property type="protein sequence ID" value="MFF3566691.1"/>
    <property type="molecule type" value="Genomic_DNA"/>
</dbReference>
<protein>
    <submittedName>
        <fullName evidence="5">ESX secretion-associated protein EspG</fullName>
    </submittedName>
</protein>